<dbReference type="GO" id="GO:0003676">
    <property type="term" value="F:nucleic acid binding"/>
    <property type="evidence" value="ECO:0007669"/>
    <property type="project" value="InterPro"/>
</dbReference>
<name>A0AAD7CMH2_MYCRO</name>
<protein>
    <recommendedName>
        <fullName evidence="1">Tc1-like transposase DDE domain-containing protein</fullName>
    </recommendedName>
</protein>
<evidence type="ECO:0000313" key="2">
    <source>
        <dbReference type="EMBL" id="KAJ7653427.1"/>
    </source>
</evidence>
<reference evidence="2" key="1">
    <citation type="submission" date="2023-03" db="EMBL/GenBank/DDBJ databases">
        <title>Massive genome expansion in bonnet fungi (Mycena s.s.) driven by repeated elements and novel gene families across ecological guilds.</title>
        <authorList>
            <consortium name="Lawrence Berkeley National Laboratory"/>
            <person name="Harder C.B."/>
            <person name="Miyauchi S."/>
            <person name="Viragh M."/>
            <person name="Kuo A."/>
            <person name="Thoen E."/>
            <person name="Andreopoulos B."/>
            <person name="Lu D."/>
            <person name="Skrede I."/>
            <person name="Drula E."/>
            <person name="Henrissat B."/>
            <person name="Morin E."/>
            <person name="Kohler A."/>
            <person name="Barry K."/>
            <person name="LaButti K."/>
            <person name="Morin E."/>
            <person name="Salamov A."/>
            <person name="Lipzen A."/>
            <person name="Mereny Z."/>
            <person name="Hegedus B."/>
            <person name="Baldrian P."/>
            <person name="Stursova M."/>
            <person name="Weitz H."/>
            <person name="Taylor A."/>
            <person name="Grigoriev I.V."/>
            <person name="Nagy L.G."/>
            <person name="Martin F."/>
            <person name="Kauserud H."/>
        </authorList>
    </citation>
    <scope>NUCLEOTIDE SEQUENCE</scope>
    <source>
        <strain evidence="2">CBHHK067</strain>
    </source>
</reference>
<feature type="domain" description="Tc1-like transposase DDE" evidence="1">
    <location>
        <begin position="1"/>
        <end position="29"/>
    </location>
</feature>
<organism evidence="2 3">
    <name type="scientific">Mycena rosella</name>
    <name type="common">Pink bonnet</name>
    <name type="synonym">Agaricus rosellus</name>
    <dbReference type="NCBI Taxonomy" id="1033263"/>
    <lineage>
        <taxon>Eukaryota</taxon>
        <taxon>Fungi</taxon>
        <taxon>Dikarya</taxon>
        <taxon>Basidiomycota</taxon>
        <taxon>Agaricomycotina</taxon>
        <taxon>Agaricomycetes</taxon>
        <taxon>Agaricomycetidae</taxon>
        <taxon>Agaricales</taxon>
        <taxon>Marasmiineae</taxon>
        <taxon>Mycenaceae</taxon>
        <taxon>Mycena</taxon>
    </lineage>
</organism>
<dbReference type="Proteomes" id="UP001221757">
    <property type="component" value="Unassembled WGS sequence"/>
</dbReference>
<feature type="non-terminal residue" evidence="2">
    <location>
        <position position="1"/>
    </location>
</feature>
<dbReference type="EMBL" id="JARKIE010000336">
    <property type="protein sequence ID" value="KAJ7653427.1"/>
    <property type="molecule type" value="Genomic_DNA"/>
</dbReference>
<evidence type="ECO:0000313" key="3">
    <source>
        <dbReference type="Proteomes" id="UP001221757"/>
    </source>
</evidence>
<comment type="caution">
    <text evidence="2">The sequence shown here is derived from an EMBL/GenBank/DDBJ whole genome shotgun (WGS) entry which is preliminary data.</text>
</comment>
<dbReference type="InterPro" id="IPR036397">
    <property type="entry name" value="RNaseH_sf"/>
</dbReference>
<keyword evidence="3" id="KW-1185">Reference proteome</keyword>
<gene>
    <name evidence="2" type="ORF">B0H17DRAFT_838323</name>
</gene>
<evidence type="ECO:0000259" key="1">
    <source>
        <dbReference type="Pfam" id="PF13358"/>
    </source>
</evidence>
<accession>A0AAD7CMH2</accession>
<dbReference type="InterPro" id="IPR038717">
    <property type="entry name" value="Tc1-like_DDE_dom"/>
</dbReference>
<proteinExistence type="predicted"/>
<feature type="non-terminal residue" evidence="2">
    <location>
        <position position="70"/>
    </location>
</feature>
<dbReference type="AlphaFoldDB" id="A0AAD7CMH2"/>
<sequence length="70" mass="8021">YLPPYSPDYDPIEEGFSALKAWIRSHRDYTEAALAGQLLADSPYAMIWRAVFESMTADKARGWFTHSGYM</sequence>
<dbReference type="Pfam" id="PF13358">
    <property type="entry name" value="DDE_3"/>
    <property type="match status" value="1"/>
</dbReference>
<dbReference type="Gene3D" id="3.30.420.10">
    <property type="entry name" value="Ribonuclease H-like superfamily/Ribonuclease H"/>
    <property type="match status" value="1"/>
</dbReference>